<proteinExistence type="predicted"/>
<accession>A0AC35F124</accession>
<reference evidence="2" key="1">
    <citation type="submission" date="2022-11" db="UniProtKB">
        <authorList>
            <consortium name="WormBaseParasite"/>
        </authorList>
    </citation>
    <scope>IDENTIFICATION</scope>
</reference>
<evidence type="ECO:0000313" key="1">
    <source>
        <dbReference type="Proteomes" id="UP000887580"/>
    </source>
</evidence>
<dbReference type="WBParaSite" id="PS1159_v2.g12707.t1">
    <property type="protein sequence ID" value="PS1159_v2.g12707.t1"/>
    <property type="gene ID" value="PS1159_v2.g12707"/>
</dbReference>
<sequence length="589" mass="66897">MRDKKFIKEEQQKVKKQKKQVYFCSKHFIDSIFCRELDAKINQDDGIVRDRNGETMCCVPFMKCTRVGHALPKSLADGIKMCCTNPDCAYAKNLIHPECFRSLEQNLMTLITSKGYDKSLSEKLRISEERLWGKKGLALVQKNLRCACGKGQMTRDNDAWEEREKKLGPPVEEKEKKHKTKTTKLPTITAIVKDRPAPPQKLRELESHFLSRRTSPPDNFEDKYGPVKTKNVSGITSNYPPLYKQFYKPPPTLVTQQSIPKPPVKKLPVGYAPVELKPKLRELKPPAVTPLKAEEQENNFNNQGTEMQWKELSTASPQQSSEASNALFPHHHFSYNSNPNLKNALVQTDETNFPAALTNDPGLLLYNSKVSFDSALGSVPLSQKDSDSHNSVNGAGNSGQSSVTSYPYGIPYAIDERHDEFTNVSFIFLVDGRFGIEIDRNGTKEMLQSRFENELRPLFLSWVESIEIGETAEYNRRNFPKHVIYDILNIIGKPLYAIHVNPEWAFEVVDNNGGIAFQFQTPNGLRRVPEETIMAAILKKMKIEAEDYLNEDINEICLSTDFAVTESQRNVFNKAALKLSLDIKLFNNI</sequence>
<protein>
    <submittedName>
        <fullName evidence="2">Uncharacterized protein</fullName>
    </submittedName>
</protein>
<dbReference type="Proteomes" id="UP000887580">
    <property type="component" value="Unplaced"/>
</dbReference>
<organism evidence="1 2">
    <name type="scientific">Panagrolaimus sp. PS1159</name>
    <dbReference type="NCBI Taxonomy" id="55785"/>
    <lineage>
        <taxon>Eukaryota</taxon>
        <taxon>Metazoa</taxon>
        <taxon>Ecdysozoa</taxon>
        <taxon>Nematoda</taxon>
        <taxon>Chromadorea</taxon>
        <taxon>Rhabditida</taxon>
        <taxon>Tylenchina</taxon>
        <taxon>Panagrolaimomorpha</taxon>
        <taxon>Panagrolaimoidea</taxon>
        <taxon>Panagrolaimidae</taxon>
        <taxon>Panagrolaimus</taxon>
    </lineage>
</organism>
<name>A0AC35F124_9BILA</name>
<evidence type="ECO:0000313" key="2">
    <source>
        <dbReference type="WBParaSite" id="PS1159_v2.g12707.t1"/>
    </source>
</evidence>